<feature type="region of interest" description="Disordered" evidence="2">
    <location>
        <begin position="110"/>
        <end position="130"/>
    </location>
</feature>
<feature type="compositionally biased region" description="Acidic residues" evidence="2">
    <location>
        <begin position="113"/>
        <end position="130"/>
    </location>
</feature>
<name>A0ABR4FRJ6_9EURO</name>
<evidence type="ECO:0000313" key="4">
    <source>
        <dbReference type="Proteomes" id="UP001610563"/>
    </source>
</evidence>
<comment type="caution">
    <text evidence="3">The sequence shown here is derived from an EMBL/GenBank/DDBJ whole genome shotgun (WGS) entry which is preliminary data.</text>
</comment>
<reference evidence="3 4" key="1">
    <citation type="submission" date="2024-07" db="EMBL/GenBank/DDBJ databases">
        <title>Section-level genome sequencing and comparative genomics of Aspergillus sections Usti and Cavernicolus.</title>
        <authorList>
            <consortium name="Lawrence Berkeley National Laboratory"/>
            <person name="Nybo J.L."/>
            <person name="Vesth T.C."/>
            <person name="Theobald S."/>
            <person name="Frisvad J.C."/>
            <person name="Larsen T.O."/>
            <person name="Kjaerboelling I."/>
            <person name="Rothschild-Mancinelli K."/>
            <person name="Lyhne E.K."/>
            <person name="Kogle M.E."/>
            <person name="Barry K."/>
            <person name="Clum A."/>
            <person name="Na H."/>
            <person name="Ledsgaard L."/>
            <person name="Lin J."/>
            <person name="Lipzen A."/>
            <person name="Kuo A."/>
            <person name="Riley R."/>
            <person name="Mondo S."/>
            <person name="Labutti K."/>
            <person name="Haridas S."/>
            <person name="Pangalinan J."/>
            <person name="Salamov A.A."/>
            <person name="Simmons B.A."/>
            <person name="Magnuson J.K."/>
            <person name="Chen J."/>
            <person name="Drula E."/>
            <person name="Henrissat B."/>
            <person name="Wiebenga A."/>
            <person name="Lubbers R.J."/>
            <person name="Gomes A.C."/>
            <person name="Makela M.R."/>
            <person name="Stajich J."/>
            <person name="Grigoriev I.V."/>
            <person name="Mortensen U.H."/>
            <person name="De Vries R.P."/>
            <person name="Baker S.E."/>
            <person name="Andersen M.R."/>
        </authorList>
    </citation>
    <scope>NUCLEOTIDE SEQUENCE [LARGE SCALE GENOMIC DNA]</scope>
    <source>
        <strain evidence="3 4">CBS 209.92</strain>
    </source>
</reference>
<evidence type="ECO:0000256" key="1">
    <source>
        <dbReference type="SAM" id="Coils"/>
    </source>
</evidence>
<accession>A0ABR4FRJ6</accession>
<organism evidence="3 4">
    <name type="scientific">Aspergillus keveii</name>
    <dbReference type="NCBI Taxonomy" id="714993"/>
    <lineage>
        <taxon>Eukaryota</taxon>
        <taxon>Fungi</taxon>
        <taxon>Dikarya</taxon>
        <taxon>Ascomycota</taxon>
        <taxon>Pezizomycotina</taxon>
        <taxon>Eurotiomycetes</taxon>
        <taxon>Eurotiomycetidae</taxon>
        <taxon>Eurotiales</taxon>
        <taxon>Aspergillaceae</taxon>
        <taxon>Aspergillus</taxon>
        <taxon>Aspergillus subgen. Nidulantes</taxon>
    </lineage>
</organism>
<keyword evidence="1" id="KW-0175">Coiled coil</keyword>
<feature type="coiled-coil region" evidence="1">
    <location>
        <begin position="63"/>
        <end position="90"/>
    </location>
</feature>
<keyword evidence="4" id="KW-1185">Reference proteome</keyword>
<dbReference type="EMBL" id="JBFTWV010000131">
    <property type="protein sequence ID" value="KAL2785875.1"/>
    <property type="molecule type" value="Genomic_DNA"/>
</dbReference>
<proteinExistence type="predicted"/>
<sequence>MNPFTHAPKPNTRIPPILIARQNQEQETATNLRCTKLADLSKQKLWKEASTGDPDLRRCIGHHRLLRRSIQEAQEDMKRYLGEVVEYEDDTDDEDEIDEIDVEGMAVEKQGAEEDEVTEEEEEEEIFDEPPEMQEREIVWLGWRGRAREVYIQKEQEKEISRERGRSTCVKDRFVHAVRGLMRRHTSPLPLPLHLRAVAAGKKEPTLSQTLQKNNSCSNIPIYIHVHEHNGKGDTFATGLEKTRTRSTDSLGRRARGRRYAERLGIRSR</sequence>
<evidence type="ECO:0000313" key="3">
    <source>
        <dbReference type="EMBL" id="KAL2785875.1"/>
    </source>
</evidence>
<gene>
    <name evidence="3" type="ORF">BJX66DRAFT_313966</name>
</gene>
<dbReference type="Proteomes" id="UP001610563">
    <property type="component" value="Unassembled WGS sequence"/>
</dbReference>
<protein>
    <submittedName>
        <fullName evidence="3">Uncharacterized protein</fullName>
    </submittedName>
</protein>
<evidence type="ECO:0000256" key="2">
    <source>
        <dbReference type="SAM" id="MobiDB-lite"/>
    </source>
</evidence>